<sequence>MNLCSGCIVSAKEYASGQQGVFCNEHLGSCLLCSFAGGQCANRRLFITLFSPLAFPRYQNPQECLLIYVKLLEDGNGYRQVRIPDFECSLQMPLLQQGL</sequence>
<keyword evidence="2" id="KW-1185">Reference proteome</keyword>
<evidence type="ECO:0000313" key="1">
    <source>
        <dbReference type="EMBL" id="CAK9226948.1"/>
    </source>
</evidence>
<name>A0ABP0URG7_9BRYO</name>
<organism evidence="1 2">
    <name type="scientific">Sphagnum troendelagicum</name>
    <dbReference type="NCBI Taxonomy" id="128251"/>
    <lineage>
        <taxon>Eukaryota</taxon>
        <taxon>Viridiplantae</taxon>
        <taxon>Streptophyta</taxon>
        <taxon>Embryophyta</taxon>
        <taxon>Bryophyta</taxon>
        <taxon>Sphagnophytina</taxon>
        <taxon>Sphagnopsida</taxon>
        <taxon>Sphagnales</taxon>
        <taxon>Sphagnaceae</taxon>
        <taxon>Sphagnum</taxon>
    </lineage>
</organism>
<evidence type="ECO:0000313" key="2">
    <source>
        <dbReference type="Proteomes" id="UP001497512"/>
    </source>
</evidence>
<dbReference type="EMBL" id="OZ019897">
    <property type="protein sequence ID" value="CAK9226948.1"/>
    <property type="molecule type" value="Genomic_DNA"/>
</dbReference>
<dbReference type="Proteomes" id="UP001497512">
    <property type="component" value="Chromosome 5"/>
</dbReference>
<proteinExistence type="predicted"/>
<gene>
    <name evidence="1" type="ORF">CSSPTR1EN2_LOCUS18494</name>
</gene>
<accession>A0ABP0URG7</accession>
<reference evidence="1" key="1">
    <citation type="submission" date="2024-02" db="EMBL/GenBank/DDBJ databases">
        <authorList>
            <consortium name="ELIXIR-Norway"/>
            <consortium name="Elixir Norway"/>
        </authorList>
    </citation>
    <scope>NUCLEOTIDE SEQUENCE</scope>
</reference>
<protein>
    <submittedName>
        <fullName evidence="1">Uncharacterized protein</fullName>
    </submittedName>
</protein>